<dbReference type="Gene3D" id="1.10.260.40">
    <property type="entry name" value="lambda repressor-like DNA-binding domains"/>
    <property type="match status" value="1"/>
</dbReference>
<dbReference type="InterPro" id="IPR001387">
    <property type="entry name" value="Cro/C1-type_HTH"/>
</dbReference>
<protein>
    <submittedName>
        <fullName evidence="2">Helix-turn-helix domain-containing protein</fullName>
    </submittedName>
</protein>
<comment type="caution">
    <text evidence="2">The sequence shown here is derived from an EMBL/GenBank/DDBJ whole genome shotgun (WGS) entry which is preliminary data.</text>
</comment>
<evidence type="ECO:0000313" key="2">
    <source>
        <dbReference type="EMBL" id="MFB9525876.1"/>
    </source>
</evidence>
<keyword evidence="3" id="KW-1185">Reference proteome</keyword>
<evidence type="ECO:0000313" key="3">
    <source>
        <dbReference type="Proteomes" id="UP001589646"/>
    </source>
</evidence>
<dbReference type="PROSITE" id="PS50943">
    <property type="entry name" value="HTH_CROC1"/>
    <property type="match status" value="1"/>
</dbReference>
<dbReference type="Proteomes" id="UP001589646">
    <property type="component" value="Unassembled WGS sequence"/>
</dbReference>
<accession>A0ABV5PRM8</accession>
<dbReference type="RefSeq" id="WP_346125799.1">
    <property type="nucleotide sequence ID" value="NZ_BAAAXC010000015.1"/>
</dbReference>
<feature type="domain" description="HTH cro/C1-type" evidence="1">
    <location>
        <begin position="17"/>
        <end position="72"/>
    </location>
</feature>
<gene>
    <name evidence="2" type="ORF">ACFFRN_04515</name>
</gene>
<dbReference type="SMART" id="SM00530">
    <property type="entry name" value="HTH_XRE"/>
    <property type="match status" value="1"/>
</dbReference>
<dbReference type="InterPro" id="IPR010982">
    <property type="entry name" value="Lambda_DNA-bd_dom_sf"/>
</dbReference>
<proteinExistence type="predicted"/>
<dbReference type="SUPFAM" id="SSF47413">
    <property type="entry name" value="lambda repressor-like DNA-binding domains"/>
    <property type="match status" value="1"/>
</dbReference>
<reference evidence="2 3" key="1">
    <citation type="submission" date="2024-09" db="EMBL/GenBank/DDBJ databases">
        <authorList>
            <person name="Sun Q."/>
            <person name="Mori K."/>
        </authorList>
    </citation>
    <scope>NUCLEOTIDE SEQUENCE [LARGE SCALE GENOMIC DNA]</scope>
    <source>
        <strain evidence="2 3">JCM 3323</strain>
    </source>
</reference>
<dbReference type="CDD" id="cd00093">
    <property type="entry name" value="HTH_XRE"/>
    <property type="match status" value="1"/>
</dbReference>
<dbReference type="EMBL" id="JBHMCE010000001">
    <property type="protein sequence ID" value="MFB9525876.1"/>
    <property type="molecule type" value="Genomic_DNA"/>
</dbReference>
<dbReference type="InterPro" id="IPR043917">
    <property type="entry name" value="DUF5753"/>
</dbReference>
<dbReference type="Pfam" id="PF19054">
    <property type="entry name" value="DUF5753"/>
    <property type="match status" value="1"/>
</dbReference>
<name>A0ABV5PRM8_9ACTN</name>
<evidence type="ECO:0000259" key="1">
    <source>
        <dbReference type="PROSITE" id="PS50943"/>
    </source>
</evidence>
<sequence>MESANSTLRQRQLAKRLRELRQESGLSIADVAERLLCSSAKISRLETARRRASLRDVRDLCAIYGLTDPDEVERLMALARESKQDEWWQKSEDVDFRPLIGLESEAIAISEYETTTIPGLLQTPEYARAVILGYLPLIDPGVLEERVEVRMKRQQILSKVQPPRYWVLLDESALHRHVGGVEVMREQLRHLRRQADLPTITVQVVPYTAGAHMGFDAAFRLLEFDADAAIRDTVHMETLAGSFFIEKATQLNRFREVLNYLRAVALTPHDSALRIEAGIAQFTT</sequence>
<organism evidence="2 3">
    <name type="scientific">Nonomuraea roseola</name>
    <dbReference type="NCBI Taxonomy" id="46179"/>
    <lineage>
        <taxon>Bacteria</taxon>
        <taxon>Bacillati</taxon>
        <taxon>Actinomycetota</taxon>
        <taxon>Actinomycetes</taxon>
        <taxon>Streptosporangiales</taxon>
        <taxon>Streptosporangiaceae</taxon>
        <taxon>Nonomuraea</taxon>
    </lineage>
</organism>
<dbReference type="Pfam" id="PF13560">
    <property type="entry name" value="HTH_31"/>
    <property type="match status" value="1"/>
</dbReference>